<dbReference type="SMART" id="SM00054">
    <property type="entry name" value="EFh"/>
    <property type="match status" value="6"/>
</dbReference>
<dbReference type="FunFam" id="1.10.238.10:FF:000178">
    <property type="entry name" value="Calmodulin-2 A"/>
    <property type="match status" value="1"/>
</dbReference>
<dbReference type="InterPro" id="IPR002048">
    <property type="entry name" value="EF_hand_dom"/>
</dbReference>
<feature type="domain" description="EF-hand" evidence="5">
    <location>
        <begin position="237"/>
        <end position="272"/>
    </location>
</feature>
<name>A0AAN8UHV0_9MAGN</name>
<dbReference type="InterPro" id="IPR039647">
    <property type="entry name" value="EF_hand_pair_protein_CML-like"/>
</dbReference>
<feature type="domain" description="EF-hand" evidence="5">
    <location>
        <begin position="74"/>
        <end position="109"/>
    </location>
</feature>
<dbReference type="GO" id="GO:0043226">
    <property type="term" value="C:organelle"/>
    <property type="evidence" value="ECO:0007669"/>
    <property type="project" value="UniProtKB-ARBA"/>
</dbReference>
<dbReference type="Gene3D" id="1.10.238.10">
    <property type="entry name" value="EF-hand"/>
    <property type="match status" value="3"/>
</dbReference>
<keyword evidence="4" id="KW-0472">Membrane</keyword>
<evidence type="ECO:0000256" key="4">
    <source>
        <dbReference type="SAM" id="Phobius"/>
    </source>
</evidence>
<keyword evidence="4" id="KW-0812">Transmembrane</keyword>
<evidence type="ECO:0000256" key="1">
    <source>
        <dbReference type="ARBA" id="ARBA00022723"/>
    </source>
</evidence>
<reference evidence="6 7" key="1">
    <citation type="submission" date="2023-12" db="EMBL/GenBank/DDBJ databases">
        <title>A high-quality genome assembly for Dillenia turbinata (Dilleniales).</title>
        <authorList>
            <person name="Chanderbali A."/>
        </authorList>
    </citation>
    <scope>NUCLEOTIDE SEQUENCE [LARGE SCALE GENOMIC DNA]</scope>
    <source>
        <strain evidence="6">LSX21</strain>
        <tissue evidence="6">Leaf</tissue>
    </source>
</reference>
<feature type="transmembrane region" description="Helical" evidence="4">
    <location>
        <begin position="144"/>
        <end position="166"/>
    </location>
</feature>
<dbReference type="SUPFAM" id="SSF47473">
    <property type="entry name" value="EF-hand"/>
    <property type="match status" value="2"/>
</dbReference>
<keyword evidence="3" id="KW-0106">Calcium</keyword>
<dbReference type="GO" id="GO:0005509">
    <property type="term" value="F:calcium ion binding"/>
    <property type="evidence" value="ECO:0007669"/>
    <property type="project" value="InterPro"/>
</dbReference>
<sequence length="297" mass="33463">MERTQQYERVFKHFDSDKDGKLSASELQKCVASLGEELSLEEAAVAIQLLDSDGDGLLELEEFVSFFEGGHEEEKIRDLREAFKMYEMEGCGFITPKSLKRMLSQLGQSKSIRECEAMIAEFDLNGDGVLNFDEFKVMVEKIGVLPAILVPIFGIVSACVVIAIFFPIETPVKNWLAQSWKSSVAFLNSPMEYASMMIEMEKTQQYKRVFMHFDSNKDGKLSASELRKCVASLGEELSLEEAAVAIQLLDSDGDGLLELEEFVSFFEGGDEEEKIRDLREAFKMYEMEGVVLSLLKA</sequence>
<gene>
    <name evidence="6" type="ORF">RJ641_022595</name>
</gene>
<evidence type="ECO:0000313" key="6">
    <source>
        <dbReference type="EMBL" id="KAK6912994.1"/>
    </source>
</evidence>
<keyword evidence="2" id="KW-0677">Repeat</keyword>
<evidence type="ECO:0000256" key="2">
    <source>
        <dbReference type="ARBA" id="ARBA00022737"/>
    </source>
</evidence>
<accession>A0AAN8UHV0</accession>
<feature type="domain" description="EF-hand" evidence="5">
    <location>
        <begin position="110"/>
        <end position="145"/>
    </location>
</feature>
<keyword evidence="7" id="KW-1185">Reference proteome</keyword>
<dbReference type="Pfam" id="PF13499">
    <property type="entry name" value="EF-hand_7"/>
    <property type="match status" value="3"/>
</dbReference>
<dbReference type="PANTHER" id="PTHR10891">
    <property type="entry name" value="EF-HAND CALCIUM-BINDING DOMAIN CONTAINING PROTEIN"/>
    <property type="match status" value="1"/>
</dbReference>
<feature type="domain" description="EF-hand" evidence="5">
    <location>
        <begin position="201"/>
        <end position="236"/>
    </location>
</feature>
<evidence type="ECO:0000313" key="7">
    <source>
        <dbReference type="Proteomes" id="UP001370490"/>
    </source>
</evidence>
<dbReference type="EMBL" id="JBAMMX010000027">
    <property type="protein sequence ID" value="KAK6912994.1"/>
    <property type="molecule type" value="Genomic_DNA"/>
</dbReference>
<evidence type="ECO:0000256" key="3">
    <source>
        <dbReference type="ARBA" id="ARBA00022837"/>
    </source>
</evidence>
<evidence type="ECO:0000259" key="5">
    <source>
        <dbReference type="PROSITE" id="PS50222"/>
    </source>
</evidence>
<dbReference type="InterPro" id="IPR011992">
    <property type="entry name" value="EF-hand-dom_pair"/>
</dbReference>
<dbReference type="InterPro" id="IPR018247">
    <property type="entry name" value="EF_Hand_1_Ca_BS"/>
</dbReference>
<feature type="domain" description="EF-hand" evidence="5">
    <location>
        <begin position="2"/>
        <end position="37"/>
    </location>
</feature>
<organism evidence="6 7">
    <name type="scientific">Dillenia turbinata</name>
    <dbReference type="NCBI Taxonomy" id="194707"/>
    <lineage>
        <taxon>Eukaryota</taxon>
        <taxon>Viridiplantae</taxon>
        <taxon>Streptophyta</taxon>
        <taxon>Embryophyta</taxon>
        <taxon>Tracheophyta</taxon>
        <taxon>Spermatophyta</taxon>
        <taxon>Magnoliopsida</taxon>
        <taxon>eudicotyledons</taxon>
        <taxon>Gunneridae</taxon>
        <taxon>Pentapetalae</taxon>
        <taxon>Dilleniales</taxon>
        <taxon>Dilleniaceae</taxon>
        <taxon>Dillenia</taxon>
    </lineage>
</organism>
<feature type="domain" description="EF-hand" evidence="5">
    <location>
        <begin position="38"/>
        <end position="73"/>
    </location>
</feature>
<dbReference type="PROSITE" id="PS50222">
    <property type="entry name" value="EF_HAND_2"/>
    <property type="match status" value="6"/>
</dbReference>
<keyword evidence="1" id="KW-0479">Metal-binding</keyword>
<dbReference type="Proteomes" id="UP001370490">
    <property type="component" value="Unassembled WGS sequence"/>
</dbReference>
<keyword evidence="4" id="KW-1133">Transmembrane helix</keyword>
<dbReference type="PROSITE" id="PS00018">
    <property type="entry name" value="EF_HAND_1"/>
    <property type="match status" value="5"/>
</dbReference>
<comment type="caution">
    <text evidence="6">The sequence shown here is derived from an EMBL/GenBank/DDBJ whole genome shotgun (WGS) entry which is preliminary data.</text>
</comment>
<dbReference type="CDD" id="cd00051">
    <property type="entry name" value="EFh"/>
    <property type="match status" value="3"/>
</dbReference>
<proteinExistence type="predicted"/>
<dbReference type="AlphaFoldDB" id="A0AAN8UHV0"/>
<protein>
    <submittedName>
        <fullName evidence="6">EF-hand domain</fullName>
    </submittedName>
</protein>